<feature type="region of interest" description="Disordered" evidence="1">
    <location>
        <begin position="57"/>
        <end position="89"/>
    </location>
</feature>
<feature type="region of interest" description="Disordered" evidence="1">
    <location>
        <begin position="249"/>
        <end position="280"/>
    </location>
</feature>
<sequence length="485" mass="53729">MSFTRSRVLERVANRVIDMEEKREAPLKDGRLDKVLAFSNAHPSAVKNQQRMIASPATTHPRVASIPKSLARSSKAAVSHSRTSIPPTFNPAKTNAIAWRALAANKAPMVGGYSCPKNTNRRRQRSRTDDDDYEGQEFHPWFEFVASKRRKGFSVALEQLYQIVHDMERRFNVTLIAHLSQSDVSRGGLQILSRTIKRSPEFLAAAAEISRLYESRIEKPERTYYQEMLDKAKQGSLLDEALNIAAAETEDEPDGGADGGADNDADGSADGDAYDSADGDADGGECNAVDFFDDHHDALLYLRHGPYAFLDLTPPSSPILPLDTTLPSSITQYLANASSSDELLLIESILLNQKRAKFEGALSDAGFREETALEIIVRWGRSNPLDERVTNSREGWDTSLPQAIQTYIASQQYTKVQSLRIEHIFLNLPCAIHTTALRAEGFPEENVVQLTVRWGRSFPMMDNAALNYANDGRASKGGKGKSKEV</sequence>
<feature type="compositionally biased region" description="Polar residues" evidence="1">
    <location>
        <begin position="80"/>
        <end position="89"/>
    </location>
</feature>
<proteinExistence type="predicted"/>
<gene>
    <name evidence="2" type="ORF">BOTBODRAFT_182400</name>
</gene>
<name>A0A067M137_BOTB1</name>
<accession>A0A067M137</accession>
<reference evidence="3" key="1">
    <citation type="journal article" date="2014" name="Proc. Natl. Acad. Sci. U.S.A.">
        <title>Extensive sampling of basidiomycete genomes demonstrates inadequacy of the white-rot/brown-rot paradigm for wood decay fungi.</title>
        <authorList>
            <person name="Riley R."/>
            <person name="Salamov A.A."/>
            <person name="Brown D.W."/>
            <person name="Nagy L.G."/>
            <person name="Floudas D."/>
            <person name="Held B.W."/>
            <person name="Levasseur A."/>
            <person name="Lombard V."/>
            <person name="Morin E."/>
            <person name="Otillar R."/>
            <person name="Lindquist E.A."/>
            <person name="Sun H."/>
            <person name="LaButti K.M."/>
            <person name="Schmutz J."/>
            <person name="Jabbour D."/>
            <person name="Luo H."/>
            <person name="Baker S.E."/>
            <person name="Pisabarro A.G."/>
            <person name="Walton J.D."/>
            <person name="Blanchette R.A."/>
            <person name="Henrissat B."/>
            <person name="Martin F."/>
            <person name="Cullen D."/>
            <person name="Hibbett D.S."/>
            <person name="Grigoriev I.V."/>
        </authorList>
    </citation>
    <scope>NUCLEOTIDE SEQUENCE [LARGE SCALE GENOMIC DNA]</scope>
    <source>
        <strain evidence="3">FD-172 SS1</strain>
    </source>
</reference>
<evidence type="ECO:0000313" key="3">
    <source>
        <dbReference type="Proteomes" id="UP000027195"/>
    </source>
</evidence>
<protein>
    <submittedName>
        <fullName evidence="2">Uncharacterized protein</fullName>
    </submittedName>
</protein>
<dbReference type="EMBL" id="KL198229">
    <property type="protein sequence ID" value="KDQ05597.1"/>
    <property type="molecule type" value="Genomic_DNA"/>
</dbReference>
<dbReference type="HOGENOM" id="CLU_562552_0_0_1"/>
<keyword evidence="3" id="KW-1185">Reference proteome</keyword>
<organism evidence="2 3">
    <name type="scientific">Botryobasidium botryosum (strain FD-172 SS1)</name>
    <dbReference type="NCBI Taxonomy" id="930990"/>
    <lineage>
        <taxon>Eukaryota</taxon>
        <taxon>Fungi</taxon>
        <taxon>Dikarya</taxon>
        <taxon>Basidiomycota</taxon>
        <taxon>Agaricomycotina</taxon>
        <taxon>Agaricomycetes</taxon>
        <taxon>Cantharellales</taxon>
        <taxon>Botryobasidiaceae</taxon>
        <taxon>Botryobasidium</taxon>
    </lineage>
</organism>
<dbReference type="InParanoid" id="A0A067M137"/>
<evidence type="ECO:0000313" key="2">
    <source>
        <dbReference type="EMBL" id="KDQ05597.1"/>
    </source>
</evidence>
<feature type="region of interest" description="Disordered" evidence="1">
    <location>
        <begin position="110"/>
        <end position="133"/>
    </location>
</feature>
<evidence type="ECO:0000256" key="1">
    <source>
        <dbReference type="SAM" id="MobiDB-lite"/>
    </source>
</evidence>
<dbReference type="AlphaFoldDB" id="A0A067M137"/>
<dbReference type="Proteomes" id="UP000027195">
    <property type="component" value="Unassembled WGS sequence"/>
</dbReference>